<evidence type="ECO:0000313" key="3">
    <source>
        <dbReference type="EMBL" id="GAT33356.1"/>
    </source>
</evidence>
<name>A0A146G9T5_TERSA</name>
<dbReference type="Pfam" id="PF07589">
    <property type="entry name" value="PEP-CTERM"/>
    <property type="match status" value="1"/>
</dbReference>
<reference evidence="4" key="1">
    <citation type="journal article" date="2017" name="Genome Announc.">
        <title>Draft Genome Sequence of Terrimicrobium sacchariphilum NM-5T, a Facultative Anaerobic Soil Bacterium of the Class Spartobacteria.</title>
        <authorList>
            <person name="Qiu Y.L."/>
            <person name="Tourlousse D.M."/>
            <person name="Matsuura N."/>
            <person name="Ohashi A."/>
            <person name="Sekiguchi Y."/>
        </authorList>
    </citation>
    <scope>NUCLEOTIDE SEQUENCE [LARGE SCALE GENOMIC DNA]</scope>
    <source>
        <strain evidence="4">NM-5</strain>
    </source>
</reference>
<feature type="domain" description="Ice-binding protein C-terminal" evidence="2">
    <location>
        <begin position="241"/>
        <end position="262"/>
    </location>
</feature>
<evidence type="ECO:0000259" key="2">
    <source>
        <dbReference type="Pfam" id="PF07589"/>
    </source>
</evidence>
<dbReference type="Proteomes" id="UP000076023">
    <property type="component" value="Unassembled WGS sequence"/>
</dbReference>
<dbReference type="NCBIfam" id="TIGR02595">
    <property type="entry name" value="PEP_CTERM"/>
    <property type="match status" value="1"/>
</dbReference>
<feature type="transmembrane region" description="Helical" evidence="1">
    <location>
        <begin position="247"/>
        <end position="264"/>
    </location>
</feature>
<organism evidence="3 4">
    <name type="scientific">Terrimicrobium sacchariphilum</name>
    <dbReference type="NCBI Taxonomy" id="690879"/>
    <lineage>
        <taxon>Bacteria</taxon>
        <taxon>Pseudomonadati</taxon>
        <taxon>Verrucomicrobiota</taxon>
        <taxon>Terrimicrobiia</taxon>
        <taxon>Terrimicrobiales</taxon>
        <taxon>Terrimicrobiaceae</taxon>
        <taxon>Terrimicrobium</taxon>
    </lineage>
</organism>
<evidence type="ECO:0000256" key="1">
    <source>
        <dbReference type="SAM" id="Phobius"/>
    </source>
</evidence>
<keyword evidence="1" id="KW-0472">Membrane</keyword>
<dbReference type="EMBL" id="BDCO01000002">
    <property type="protein sequence ID" value="GAT33356.1"/>
    <property type="molecule type" value="Genomic_DNA"/>
</dbReference>
<dbReference type="InParanoid" id="A0A146G9T5"/>
<gene>
    <name evidence="3" type="ORF">TSACC_21771</name>
</gene>
<keyword evidence="1" id="KW-1133">Transmembrane helix</keyword>
<comment type="caution">
    <text evidence="3">The sequence shown here is derived from an EMBL/GenBank/DDBJ whole genome shotgun (WGS) entry which is preliminary data.</text>
</comment>
<dbReference type="RefSeq" id="WP_075079098.1">
    <property type="nucleotide sequence ID" value="NZ_BDCO01000002.1"/>
</dbReference>
<dbReference type="AlphaFoldDB" id="A0A146G9T5"/>
<protein>
    <submittedName>
        <fullName evidence="3">PEP-CTERM protein-sorting domain-containing protein</fullName>
    </submittedName>
</protein>
<accession>A0A146G9T5</accession>
<keyword evidence="4" id="KW-1185">Reference proteome</keyword>
<sequence length="273" mass="28433">MLAYSASGSDLSDAIPIADQTIWSLGAVVNGQFTGTSAAEFKIGSTTFTSSNSMNGVVTDSGQVRILFSSAGTPTTIGIGQLRTVEGTTYFEMQMISGGSSYVTHWAYMAPYTPGTTPLPPLEVSPSQLRSPEWNWMQGTTWSMQNNALFGEGGSGSFSVTSYQNGYFWGTGAGPVGSEAESFSFIGSATPEGNILFNLLSGTTLTSLTGLISGNASDGSMVLRSYSASGTLGNPGVAMVVPEPSTLMALLVAAAGFLLVRRFSRKQGNSLPR</sequence>
<evidence type="ECO:0000313" key="4">
    <source>
        <dbReference type="Proteomes" id="UP000076023"/>
    </source>
</evidence>
<keyword evidence="1" id="KW-0812">Transmembrane</keyword>
<dbReference type="InterPro" id="IPR013424">
    <property type="entry name" value="Ice-binding_C"/>
</dbReference>
<proteinExistence type="predicted"/>